<evidence type="ECO:0000256" key="5">
    <source>
        <dbReference type="ARBA" id="ARBA00022989"/>
    </source>
</evidence>
<evidence type="ECO:0000256" key="7">
    <source>
        <dbReference type="SAM" id="Phobius"/>
    </source>
</evidence>
<comment type="caution">
    <text evidence="8">The sequence shown here is derived from an EMBL/GenBank/DDBJ whole genome shotgun (WGS) entry which is preliminary data.</text>
</comment>
<evidence type="ECO:0000256" key="3">
    <source>
        <dbReference type="ARBA" id="ARBA00022692"/>
    </source>
</evidence>
<dbReference type="Gene3D" id="2.60.40.1660">
    <property type="entry name" value="Na, k-atpase alpha subunit"/>
    <property type="match status" value="1"/>
</dbReference>
<evidence type="ECO:0000256" key="6">
    <source>
        <dbReference type="ARBA" id="ARBA00023136"/>
    </source>
</evidence>
<protein>
    <submittedName>
        <fullName evidence="8">Uncharacterized protein</fullName>
    </submittedName>
</protein>
<dbReference type="PANTHER" id="PTHR11523:SF28">
    <property type="entry name" value="NA_K-ATPASE BETA SUBUNIT ISOFORM 4-RELATED"/>
    <property type="match status" value="1"/>
</dbReference>
<dbReference type="GO" id="GO:0036376">
    <property type="term" value="P:sodium ion export across plasma membrane"/>
    <property type="evidence" value="ECO:0007669"/>
    <property type="project" value="TreeGrafter"/>
</dbReference>
<comment type="subcellular location">
    <subcellularLocation>
        <location evidence="1">Membrane</location>
        <topology evidence="1">Single-pass type II membrane protein</topology>
    </subcellularLocation>
</comment>
<keyword evidence="5 7" id="KW-1133">Transmembrane helix</keyword>
<organism evidence="8 9">
    <name type="scientific">Rotaria socialis</name>
    <dbReference type="NCBI Taxonomy" id="392032"/>
    <lineage>
        <taxon>Eukaryota</taxon>
        <taxon>Metazoa</taxon>
        <taxon>Spiralia</taxon>
        <taxon>Gnathifera</taxon>
        <taxon>Rotifera</taxon>
        <taxon>Eurotatoria</taxon>
        <taxon>Bdelloidea</taxon>
        <taxon>Philodinida</taxon>
        <taxon>Philodinidae</taxon>
        <taxon>Rotaria</taxon>
    </lineage>
</organism>
<sequence>MPGRFSGLMNALYDPKKRQFLGRDGAGWTKLGVFYFFFYLGLAGFFCAMLAVFMALSPRDRPRYYDESSRMATRSNPLTPGLGFRPQPDPDKNLIFIDKTAPKDEPNPNAKSLDQYLQIFYWKQNTAEEKEYYNERKPASKKSGKFDISQNRCQNNTQYGYAAGQPCVLVKMNKIVGFQPIPG</sequence>
<gene>
    <name evidence="8" type="ORF">UJA718_LOCUS15373</name>
</gene>
<keyword evidence="3 7" id="KW-0812">Transmembrane</keyword>
<reference evidence="8" key="1">
    <citation type="submission" date="2021-02" db="EMBL/GenBank/DDBJ databases">
        <authorList>
            <person name="Nowell W R."/>
        </authorList>
    </citation>
    <scope>NUCLEOTIDE SEQUENCE</scope>
</reference>
<dbReference type="AlphaFoldDB" id="A0A820KHT4"/>
<accession>A0A820KHT4</accession>
<keyword evidence="4" id="KW-0735">Signal-anchor</keyword>
<dbReference type="GO" id="GO:0030007">
    <property type="term" value="P:intracellular potassium ion homeostasis"/>
    <property type="evidence" value="ECO:0007669"/>
    <property type="project" value="TreeGrafter"/>
</dbReference>
<dbReference type="InterPro" id="IPR000402">
    <property type="entry name" value="Na/K_ATPase_sub_beta"/>
</dbReference>
<evidence type="ECO:0000313" key="8">
    <source>
        <dbReference type="EMBL" id="CAF4344558.1"/>
    </source>
</evidence>
<dbReference type="EMBL" id="CAJOBP010002264">
    <property type="protein sequence ID" value="CAF4344558.1"/>
    <property type="molecule type" value="Genomic_DNA"/>
</dbReference>
<evidence type="ECO:0000256" key="4">
    <source>
        <dbReference type="ARBA" id="ARBA00022968"/>
    </source>
</evidence>
<keyword evidence="6 7" id="KW-0472">Membrane</keyword>
<dbReference type="GO" id="GO:1990573">
    <property type="term" value="P:potassium ion import across plasma membrane"/>
    <property type="evidence" value="ECO:0007669"/>
    <property type="project" value="TreeGrafter"/>
</dbReference>
<evidence type="ECO:0000256" key="2">
    <source>
        <dbReference type="ARBA" id="ARBA00005876"/>
    </source>
</evidence>
<dbReference type="GO" id="GO:0006883">
    <property type="term" value="P:intracellular sodium ion homeostasis"/>
    <property type="evidence" value="ECO:0007669"/>
    <property type="project" value="TreeGrafter"/>
</dbReference>
<feature type="non-terminal residue" evidence="8">
    <location>
        <position position="183"/>
    </location>
</feature>
<evidence type="ECO:0000256" key="1">
    <source>
        <dbReference type="ARBA" id="ARBA00004606"/>
    </source>
</evidence>
<dbReference type="InterPro" id="IPR038702">
    <property type="entry name" value="Na/K_ATPase_sub_beta_sf"/>
</dbReference>
<evidence type="ECO:0000313" key="9">
    <source>
        <dbReference type="Proteomes" id="UP000663873"/>
    </source>
</evidence>
<dbReference type="Proteomes" id="UP000663873">
    <property type="component" value="Unassembled WGS sequence"/>
</dbReference>
<dbReference type="PANTHER" id="PTHR11523">
    <property type="entry name" value="SODIUM/POTASSIUM-DEPENDENT ATPASE BETA SUBUNIT"/>
    <property type="match status" value="1"/>
</dbReference>
<feature type="transmembrane region" description="Helical" evidence="7">
    <location>
        <begin position="33"/>
        <end position="56"/>
    </location>
</feature>
<dbReference type="GO" id="GO:0005890">
    <property type="term" value="C:sodium:potassium-exchanging ATPase complex"/>
    <property type="evidence" value="ECO:0007669"/>
    <property type="project" value="InterPro"/>
</dbReference>
<dbReference type="GO" id="GO:0001671">
    <property type="term" value="F:ATPase activator activity"/>
    <property type="evidence" value="ECO:0007669"/>
    <property type="project" value="TreeGrafter"/>
</dbReference>
<dbReference type="Pfam" id="PF00287">
    <property type="entry name" value="Na_K-ATPase"/>
    <property type="match status" value="1"/>
</dbReference>
<proteinExistence type="inferred from homology"/>
<comment type="similarity">
    <text evidence="2">Belongs to the X(+)/potassium ATPases subunit beta family.</text>
</comment>
<keyword evidence="9" id="KW-1185">Reference proteome</keyword>
<name>A0A820KHT4_9BILA</name>